<name>A0A8J8M761_9FIRM</name>
<dbReference type="Pfam" id="PF14286">
    <property type="entry name" value="DHHW"/>
    <property type="match status" value="1"/>
</dbReference>
<dbReference type="InterPro" id="IPR025945">
    <property type="entry name" value="DHHW"/>
</dbReference>
<keyword evidence="1" id="KW-0472">Membrane</keyword>
<accession>A0A8J8M761</accession>
<evidence type="ECO:0000256" key="1">
    <source>
        <dbReference type="SAM" id="Phobius"/>
    </source>
</evidence>
<dbReference type="Proteomes" id="UP000677305">
    <property type="component" value="Chromosome"/>
</dbReference>
<sequence>MNRKSSITIIAMFIVFVVTINVLNLVTEDKHFSEAENRILAKKPSLTWKSIKNGRFTQRFEDYVTDQFIFRDFWVGLKSDSERLLLKQDNNDVFFGKDDYLLENFNKPKEEIIDRNIANINYYTSKLKDMKTYVLFPPTSIKVNESRLPPFATPYDELLTINKMKNNLLNVDFVDVYQALKYKNDQYLYFRTDHHWTMRGAYYAYEVLGKEMGITPIPMNEFDTKIVTEEFYGTLYSKANNYHIKPDYIEVFTPANKTDVQVDYVSENKSSNSLYEEKHLDTKDKYSYFLDGNHPIVTIKSDVSNGRKLMIFKNSYAHCLIPFLVNHYEEIHILDLRFYKMNVYDYISENNITETLFLYDILNFSKDTSLNILNIK</sequence>
<dbReference type="KEGG" id="vgu:HYG85_01115"/>
<evidence type="ECO:0008006" key="4">
    <source>
        <dbReference type="Google" id="ProtNLM"/>
    </source>
</evidence>
<organism evidence="2 3">
    <name type="scientific">Vallitalea guaymasensis</name>
    <dbReference type="NCBI Taxonomy" id="1185412"/>
    <lineage>
        <taxon>Bacteria</taxon>
        <taxon>Bacillati</taxon>
        <taxon>Bacillota</taxon>
        <taxon>Clostridia</taxon>
        <taxon>Lachnospirales</taxon>
        <taxon>Vallitaleaceae</taxon>
        <taxon>Vallitalea</taxon>
    </lineage>
</organism>
<feature type="transmembrane region" description="Helical" evidence="1">
    <location>
        <begin position="7"/>
        <end position="26"/>
    </location>
</feature>
<keyword evidence="3" id="KW-1185">Reference proteome</keyword>
<protein>
    <recommendedName>
        <fullName evidence="4">DHHW protein</fullName>
    </recommendedName>
</protein>
<keyword evidence="1" id="KW-1133">Transmembrane helix</keyword>
<dbReference type="AlphaFoldDB" id="A0A8J8M761"/>
<gene>
    <name evidence="2" type="ORF">HYG85_01115</name>
</gene>
<evidence type="ECO:0000313" key="3">
    <source>
        <dbReference type="Proteomes" id="UP000677305"/>
    </source>
</evidence>
<proteinExistence type="predicted"/>
<reference evidence="2 3" key="1">
    <citation type="submission" date="2020-07" db="EMBL/GenBank/DDBJ databases">
        <title>Vallitalea guaymasensis genome.</title>
        <authorList>
            <person name="Postec A."/>
        </authorList>
    </citation>
    <scope>NUCLEOTIDE SEQUENCE [LARGE SCALE GENOMIC DNA]</scope>
    <source>
        <strain evidence="2 3">Ra1766G1</strain>
    </source>
</reference>
<evidence type="ECO:0000313" key="2">
    <source>
        <dbReference type="EMBL" id="QUH27591.1"/>
    </source>
</evidence>
<dbReference type="EMBL" id="CP058561">
    <property type="protein sequence ID" value="QUH27591.1"/>
    <property type="molecule type" value="Genomic_DNA"/>
</dbReference>
<dbReference type="RefSeq" id="WP_212691937.1">
    <property type="nucleotide sequence ID" value="NZ_CP058561.1"/>
</dbReference>
<keyword evidence="1" id="KW-0812">Transmembrane</keyword>